<dbReference type="RefSeq" id="WP_245608313.1">
    <property type="nucleotide sequence ID" value="NZ_CP007140.1"/>
</dbReference>
<evidence type="ECO:0000256" key="1">
    <source>
        <dbReference type="SAM" id="Phobius"/>
    </source>
</evidence>
<dbReference type="GeneID" id="27134220"/>
<evidence type="ECO:0000313" key="2">
    <source>
        <dbReference type="EMBL" id="AJC70908.1"/>
    </source>
</evidence>
<evidence type="ECO:0000313" key="3">
    <source>
        <dbReference type="Proteomes" id="UP000062043"/>
    </source>
</evidence>
<dbReference type="STRING" id="1432656.X802_00900"/>
<proteinExistence type="predicted"/>
<keyword evidence="3" id="KW-1185">Reference proteome</keyword>
<keyword evidence="1" id="KW-1133">Transmembrane helix</keyword>
<dbReference type="KEGG" id="tgy:X802_00900"/>
<gene>
    <name evidence="2" type="ORF">X802_00900</name>
</gene>
<reference evidence="2 3" key="1">
    <citation type="submission" date="2014-01" db="EMBL/GenBank/DDBJ databases">
        <title>Genome sequencing of Thermococcus guaymasensis.</title>
        <authorList>
            <person name="Zhang X."/>
            <person name="Alvare G."/>
            <person name="Fristensky B."/>
            <person name="Chen L."/>
            <person name="Suen T."/>
            <person name="Chen Q."/>
            <person name="Ma K."/>
        </authorList>
    </citation>
    <scope>NUCLEOTIDE SEQUENCE [LARGE SCALE GENOMIC DNA]</scope>
    <source>
        <strain evidence="2 3">DSM 11113</strain>
    </source>
</reference>
<accession>A0A0X1KI22</accession>
<feature type="transmembrane region" description="Helical" evidence="1">
    <location>
        <begin position="7"/>
        <end position="24"/>
    </location>
</feature>
<name>A0A0X1KI22_9EURY</name>
<feature type="transmembrane region" description="Helical" evidence="1">
    <location>
        <begin position="66"/>
        <end position="83"/>
    </location>
</feature>
<feature type="transmembrane region" description="Helical" evidence="1">
    <location>
        <begin position="95"/>
        <end position="115"/>
    </location>
</feature>
<keyword evidence="1" id="KW-0472">Membrane</keyword>
<keyword evidence="1" id="KW-0812">Transmembrane</keyword>
<dbReference type="Proteomes" id="UP000062043">
    <property type="component" value="Chromosome"/>
</dbReference>
<feature type="transmembrane region" description="Helical" evidence="1">
    <location>
        <begin position="30"/>
        <end position="46"/>
    </location>
</feature>
<organism evidence="2 3">
    <name type="scientific">Thermococcus guaymasensis DSM 11113</name>
    <dbReference type="NCBI Taxonomy" id="1432656"/>
    <lineage>
        <taxon>Archaea</taxon>
        <taxon>Methanobacteriati</taxon>
        <taxon>Methanobacteriota</taxon>
        <taxon>Thermococci</taxon>
        <taxon>Thermococcales</taxon>
        <taxon>Thermococcaceae</taxon>
        <taxon>Thermococcus</taxon>
    </lineage>
</organism>
<protein>
    <submittedName>
        <fullName evidence="2">Uncharacterized protein</fullName>
    </submittedName>
</protein>
<dbReference type="PATRIC" id="fig|1432656.3.peg.178"/>
<dbReference type="AlphaFoldDB" id="A0A0X1KI22"/>
<sequence>MRSKSLAQLVLFVLIAAFWYKIAWSIMTKEALAVGAIGGLMMHWALTNKGNRNIVLIRPLTSGWRVLLYDMMLLSFIYALWQANGTALLDALKNSVQNLALFLALAGGIGVDYSVGGVKNGRYRAGSRVWIDWARCCHAWA</sequence>
<dbReference type="EMBL" id="CP007140">
    <property type="protein sequence ID" value="AJC70908.1"/>
    <property type="molecule type" value="Genomic_DNA"/>
</dbReference>